<dbReference type="Pfam" id="PF01758">
    <property type="entry name" value="SBF"/>
    <property type="match status" value="1"/>
</dbReference>
<dbReference type="PANTHER" id="PTHR43057">
    <property type="entry name" value="ARSENITE EFFLUX TRANSPORTER"/>
    <property type="match status" value="1"/>
</dbReference>
<dbReference type="Gene3D" id="1.20.1530.20">
    <property type="match status" value="1"/>
</dbReference>
<comment type="caution">
    <text evidence="9">The sequence shown here is derived from an EMBL/GenBank/DDBJ whole genome shotgun (WGS) entry which is preliminary data.</text>
</comment>
<comment type="subcellular location">
    <subcellularLocation>
        <location evidence="1">Cell membrane</location>
        <topology evidence="1">Multi-pass membrane protein</topology>
    </subcellularLocation>
</comment>
<evidence type="ECO:0008006" key="11">
    <source>
        <dbReference type="Google" id="ProtNLM"/>
    </source>
</evidence>
<keyword evidence="3" id="KW-0813">Transport</keyword>
<keyword evidence="5 8" id="KW-0812">Transmembrane</keyword>
<keyword evidence="7 8" id="KW-0472">Membrane</keyword>
<organism evidence="9 10">
    <name type="scientific">Candidatus Methanocrinis natronophilus</name>
    <dbReference type="NCBI Taxonomy" id="3033396"/>
    <lineage>
        <taxon>Archaea</taxon>
        <taxon>Methanobacteriati</taxon>
        <taxon>Methanobacteriota</taxon>
        <taxon>Stenosarchaea group</taxon>
        <taxon>Methanomicrobia</taxon>
        <taxon>Methanotrichales</taxon>
        <taxon>Methanotrichaceae</taxon>
        <taxon>Methanocrinis</taxon>
    </lineage>
</organism>
<accession>A0ABT5X819</accession>
<evidence type="ECO:0000313" key="10">
    <source>
        <dbReference type="Proteomes" id="UP001220010"/>
    </source>
</evidence>
<evidence type="ECO:0000256" key="1">
    <source>
        <dbReference type="ARBA" id="ARBA00004651"/>
    </source>
</evidence>
<protein>
    <recommendedName>
        <fullName evidence="11">Sodium Bile acid symporter family protein</fullName>
    </recommendedName>
</protein>
<evidence type="ECO:0000256" key="5">
    <source>
        <dbReference type="ARBA" id="ARBA00022692"/>
    </source>
</evidence>
<evidence type="ECO:0000256" key="6">
    <source>
        <dbReference type="ARBA" id="ARBA00022989"/>
    </source>
</evidence>
<evidence type="ECO:0000256" key="7">
    <source>
        <dbReference type="ARBA" id="ARBA00023136"/>
    </source>
</evidence>
<dbReference type="EMBL" id="JARFPK010000020">
    <property type="protein sequence ID" value="MDF0590828.1"/>
    <property type="molecule type" value="Genomic_DNA"/>
</dbReference>
<dbReference type="Proteomes" id="UP001220010">
    <property type="component" value="Unassembled WGS sequence"/>
</dbReference>
<evidence type="ECO:0000256" key="8">
    <source>
        <dbReference type="SAM" id="Phobius"/>
    </source>
</evidence>
<feature type="transmembrane region" description="Helical" evidence="8">
    <location>
        <begin position="83"/>
        <end position="109"/>
    </location>
</feature>
<name>A0ABT5X819_9EURY</name>
<dbReference type="InterPro" id="IPR038770">
    <property type="entry name" value="Na+/solute_symporter_sf"/>
</dbReference>
<dbReference type="RefSeq" id="WP_316966573.1">
    <property type="nucleotide sequence ID" value="NZ_JARFPK010000020.1"/>
</dbReference>
<dbReference type="PANTHER" id="PTHR43057:SF1">
    <property type="entry name" value="ARSENICAL-RESISTANCE PROTEIN 3"/>
    <property type="match status" value="1"/>
</dbReference>
<evidence type="ECO:0000256" key="3">
    <source>
        <dbReference type="ARBA" id="ARBA00022448"/>
    </source>
</evidence>
<evidence type="ECO:0000256" key="4">
    <source>
        <dbReference type="ARBA" id="ARBA00022475"/>
    </source>
</evidence>
<keyword evidence="10" id="KW-1185">Reference proteome</keyword>
<dbReference type="InterPro" id="IPR002657">
    <property type="entry name" value="BilAc:Na_symport/Acr3"/>
</dbReference>
<keyword evidence="4" id="KW-1003">Cell membrane</keyword>
<proteinExistence type="inferred from homology"/>
<dbReference type="InterPro" id="IPR004706">
    <property type="entry name" value="Arsenical-R_Acr3"/>
</dbReference>
<evidence type="ECO:0000313" key="9">
    <source>
        <dbReference type="EMBL" id="MDF0590828.1"/>
    </source>
</evidence>
<gene>
    <name evidence="9" type="ORF">P0O15_06555</name>
</gene>
<evidence type="ECO:0000256" key="2">
    <source>
        <dbReference type="ARBA" id="ARBA00010110"/>
    </source>
</evidence>
<sequence>MPLVWLGRGFTNLKVAWLSMMVNFLFTPFFAFGLGYLFLRSPPDLWVGFFMHAHPPCTYWYLAFTSMAKGDVGLGASLFPWNLFLQLALLPLYMALLEGYVVPIDVLLLGKSVVLVHKNINYKSYKTCHD</sequence>
<keyword evidence="6 8" id="KW-1133">Transmembrane helix</keyword>
<feature type="transmembrane region" description="Helical" evidence="8">
    <location>
        <begin position="15"/>
        <end position="38"/>
    </location>
</feature>
<reference evidence="9 10" key="1">
    <citation type="submission" date="2023-03" db="EMBL/GenBank/DDBJ databases">
        <title>WGS of Methanotrichaceae archaeon Mx.</title>
        <authorList>
            <person name="Sorokin D.Y."/>
            <person name="Merkel A.Y."/>
        </authorList>
    </citation>
    <scope>NUCLEOTIDE SEQUENCE [LARGE SCALE GENOMIC DNA]</scope>
    <source>
        <strain evidence="9 10">Mx</strain>
    </source>
</reference>
<comment type="similarity">
    <text evidence="2">Belongs to the arsenical resistance-3 (ACR3) (TC 2.A.59) family.</text>
</comment>